<dbReference type="Gene3D" id="4.10.220.110">
    <property type="match status" value="1"/>
</dbReference>
<sequence>MNAIVQIPQLFQEQDLAFTFAAPAQPEAGLLVTGFSATERLNGLTQIQIELASPDNALDLHSLLDTPATLTIHHKYEGLRHLSGVIAEIARGNEGHHHTSYSLTLLPSLHRLAHGSDCRIFQKKSVPEIVKILLKEHGVEDVKWDLTEPHEAREYCVQYRESHLSFLDRITAEEGIWYYFTYGANGQHTLHFIDNPQIVSELPDQPKLEYNAMAGGAVKGVYCNSFVLREQLRATSFMQRDYSFKNPPYNQQHAHQRGEDNGSAGDYALYEYPGRYKVDGVGKPFTKHRLEAARVEATIGHGATNAIHLMVGHQFALNDHPNSDYNIKYHLLTVSHQGSQPQAVAEEAGSGTTTYSAGFEVMPARLPYRPKLQQKPLVDGPQIAHVTGPEGEEIYCDEHGRVKVWFPWDRHGAKNDTSSCWIRVASNWAGASWGHIAIPRIGHEVIVDFLEGDPDQPIITGRTYHANNKSPYQLPDHKTKMVIRSDSHKEEGYNEISFEDEAGKQNIFTHAQKDQTIKVLNNRAKRIENNQVESVGSNKSIEIGGNHQEKIGGSMNISVGGGSGGALMGALGAVLASGGSDMQTGSGLTGDAGIGQFAGALAAVGAMAEGASLGSNAGFNASGNHFLEAGKEQQGTAAAIGGMLSQIMPMSGVVSSVIEKFQSTTVGMASTEQIGMMKNTSVGNTETKQVGKFKKTVVGEEYVIEVGKSKMIMRKDGTVIIKGVKFLFDAEGPFIQKGKVIDLN</sequence>
<dbReference type="InterPro" id="IPR017847">
    <property type="entry name" value="T6SS_RhsGE_Vgr_subset"/>
</dbReference>
<dbReference type="Proteomes" id="UP000680706">
    <property type="component" value="Chromosome"/>
</dbReference>
<evidence type="ECO:0000313" key="4">
    <source>
        <dbReference type="EMBL" id="QUS55392.1"/>
    </source>
</evidence>
<dbReference type="InterPro" id="IPR006533">
    <property type="entry name" value="T6SS_Vgr_RhsGE"/>
</dbReference>
<gene>
    <name evidence="4" type="ORF">KGB56_19005</name>
</gene>
<organism evidence="4 5">
    <name type="scientific">Pseudovibrio brasiliensis</name>
    <dbReference type="NCBI Taxonomy" id="1898042"/>
    <lineage>
        <taxon>Bacteria</taxon>
        <taxon>Pseudomonadati</taxon>
        <taxon>Pseudomonadota</taxon>
        <taxon>Alphaproteobacteria</taxon>
        <taxon>Hyphomicrobiales</taxon>
        <taxon>Stappiaceae</taxon>
        <taxon>Pseudovibrio</taxon>
    </lineage>
</organism>
<comment type="similarity">
    <text evidence="1">Belongs to the VgrG protein family.</text>
</comment>
<feature type="domain" description="Gp5/Type VI secretion system Vgr C-terminal trimerisation" evidence="3">
    <location>
        <begin position="482"/>
        <end position="561"/>
    </location>
</feature>
<dbReference type="SUPFAM" id="SSF69349">
    <property type="entry name" value="Phage fibre proteins"/>
    <property type="match status" value="1"/>
</dbReference>
<reference evidence="4 5" key="1">
    <citation type="journal article" date="2021" name="Angew. Chem. Int. Ed. Engl.">
        <title>A novel family of nonribosomal peptides modulate collective behavior in Pseudovibrio bacteria isolated from marine sponges.</title>
        <authorList>
            <person name="Ioca L.P."/>
            <person name="Dai Y."/>
            <person name="Kunakom S."/>
            <person name="Diaz-Espinosa J."/>
            <person name="Krunic A."/>
            <person name="Crnkovic C.M."/>
            <person name="Orjala J."/>
            <person name="Sanchez L.M."/>
            <person name="Ferreira A.G."/>
            <person name="Berlinck R.G.S."/>
            <person name="Eustaquio A.S."/>
        </authorList>
    </citation>
    <scope>NUCLEOTIDE SEQUENCE [LARGE SCALE GENOMIC DNA]</scope>
    <source>
        <strain evidence="4 5">Ab134</strain>
    </source>
</reference>
<dbReference type="PANTHER" id="PTHR32305">
    <property type="match status" value="1"/>
</dbReference>
<dbReference type="SUPFAM" id="SSF69255">
    <property type="entry name" value="gp5 N-terminal domain-like"/>
    <property type="match status" value="1"/>
</dbReference>
<keyword evidence="5" id="KW-1185">Reference proteome</keyword>
<dbReference type="Gene3D" id="2.30.110.50">
    <property type="match status" value="1"/>
</dbReference>
<dbReference type="Pfam" id="PF05954">
    <property type="entry name" value="Phage_GPD"/>
    <property type="match status" value="1"/>
</dbReference>
<dbReference type="NCBIfam" id="TIGR01646">
    <property type="entry name" value="vgr_GE"/>
    <property type="match status" value="1"/>
</dbReference>
<name>A0ABX8AL63_9HYPH</name>
<accession>A0ABX8AL63</accession>
<dbReference type="Gene3D" id="2.40.50.230">
    <property type="entry name" value="Gp5 N-terminal domain"/>
    <property type="match status" value="1"/>
</dbReference>
<dbReference type="Gene3D" id="3.55.50.10">
    <property type="entry name" value="Baseplate protein-like domains"/>
    <property type="match status" value="1"/>
</dbReference>
<evidence type="ECO:0000256" key="1">
    <source>
        <dbReference type="ARBA" id="ARBA00005558"/>
    </source>
</evidence>
<dbReference type="InterPro" id="IPR050708">
    <property type="entry name" value="T6SS_VgrG/RHS"/>
</dbReference>
<dbReference type="EMBL" id="CP074126">
    <property type="protein sequence ID" value="QUS55392.1"/>
    <property type="molecule type" value="Genomic_DNA"/>
</dbReference>
<dbReference type="Pfam" id="PF22178">
    <property type="entry name" value="Gp5_trimer_C"/>
    <property type="match status" value="1"/>
</dbReference>
<dbReference type="NCBIfam" id="TIGR03361">
    <property type="entry name" value="VI_Rhs_Vgr"/>
    <property type="match status" value="1"/>
</dbReference>
<dbReference type="InterPro" id="IPR037026">
    <property type="entry name" value="Vgr_OB-fold_dom_sf"/>
</dbReference>
<dbReference type="SUPFAM" id="SSF69279">
    <property type="entry name" value="Phage tail proteins"/>
    <property type="match status" value="2"/>
</dbReference>
<dbReference type="InterPro" id="IPR006531">
    <property type="entry name" value="Gp5/Vgr_OB"/>
</dbReference>
<dbReference type="InterPro" id="IPR054030">
    <property type="entry name" value="Gp5_Vgr_C"/>
</dbReference>
<feature type="domain" description="Gp5/Type VI secretion system Vgr protein OB-fold" evidence="2">
    <location>
        <begin position="398"/>
        <end position="464"/>
    </location>
</feature>
<dbReference type="PANTHER" id="PTHR32305:SF11">
    <property type="entry name" value="TYPE VI SECRETION SYSTEM SPIKE PROTEIN VGRG3"/>
    <property type="match status" value="1"/>
</dbReference>
<evidence type="ECO:0000259" key="2">
    <source>
        <dbReference type="Pfam" id="PF04717"/>
    </source>
</evidence>
<proteinExistence type="inferred from homology"/>
<evidence type="ECO:0000259" key="3">
    <source>
        <dbReference type="Pfam" id="PF22178"/>
    </source>
</evidence>
<dbReference type="RefSeq" id="WP_083646119.1">
    <property type="nucleotide sequence ID" value="NZ_CP074126.1"/>
</dbReference>
<evidence type="ECO:0000313" key="5">
    <source>
        <dbReference type="Proteomes" id="UP000680706"/>
    </source>
</evidence>
<dbReference type="Pfam" id="PF04717">
    <property type="entry name" value="Phage_base_V"/>
    <property type="match status" value="1"/>
</dbReference>
<protein>
    <submittedName>
        <fullName evidence="4">Type VI secretion system tip protein VgrG</fullName>
    </submittedName>
</protein>